<comment type="subcellular location">
    <subcellularLocation>
        <location evidence="1">Membrane</location>
    </subcellularLocation>
</comment>
<dbReference type="Proteomes" id="UP001193734">
    <property type="component" value="Unassembled WGS sequence"/>
</dbReference>
<name>A0ABX2AQQ0_9BACT</name>
<sequence>MRISIYIYVISSAALLTSCSSTKYVPEGKYLIDKVNVRTDARYNDINRSRMKSYVRQQGNSRWFSTLKIPLATYSLSGRDSTKWLNRILKDMGESPVLYDSLHTVQSARDLVAELRNEGYLGAYVDISTRIKKKKIDVTYTLHPGEAYSIGNIRYDIQDSAIASLLRMDDVRNQKLKTGQKFNVESLDRERKRITDLIVNNGYYKFNKDFITYNADTVAGNKGIDLTLTLHRYRTNQIADTSHVRYTIRNVDFVSGSQDDPTIHLRRGVLKSNTFITPQSTYSSHNLQKTYTHFGRLQAIKYTNIGFREVPDSTVLDCNIQISTNKPSTVSFQPEGTNTAGDFGAAVALTYQNRNLFRGSELLSVELRGAYEAIRGLEGYSNENFEEYSAEARLMFPRFIAPLLPYGFKRRVTATSEVSLLYDLQNRPEYHRRVLSLAWRYRWNDANHHDKYQIDLIDLNYVFMPWISDKFRKDYLDNADNRNAILRYNYEDLLIMKFGVGFSYNNGTDAIKVNMETAGNLLNLLSRPMHLQKNEMGLYKLFNIAYAQYVKGDFEYTKNIRLDYNNSLVAHVGLGIAYPYGNSTILPFEKRYFSGGANSVRGWSVRELGPGKFIGRDGKIDFINQTGDMKLDLNLEYRAHLFWKLNGALFVDAGNIWTLRNYEDQQGGQFNINDFWKQIALSYGWGVRLNFDYFILRFDFGMKAINPAYDNNRQHYPITNPRLSRDLTFHFAVGMPF</sequence>
<gene>
    <name evidence="7" type="ORF">HPS55_00775</name>
</gene>
<organism evidence="7 8">
    <name type="scientific">Xylanibacter rodentium</name>
    <dbReference type="NCBI Taxonomy" id="2736289"/>
    <lineage>
        <taxon>Bacteria</taxon>
        <taxon>Pseudomonadati</taxon>
        <taxon>Bacteroidota</taxon>
        <taxon>Bacteroidia</taxon>
        <taxon>Bacteroidales</taxon>
        <taxon>Prevotellaceae</taxon>
        <taxon>Xylanibacter</taxon>
    </lineage>
</organism>
<dbReference type="PANTHER" id="PTHR12815:SF47">
    <property type="entry name" value="TRANSLOCATION AND ASSEMBLY MODULE SUBUNIT TAMA"/>
    <property type="match status" value="1"/>
</dbReference>
<dbReference type="Gene3D" id="2.40.160.50">
    <property type="entry name" value="membrane protein fhac: a member of the omp85/tpsb transporter family"/>
    <property type="match status" value="1"/>
</dbReference>
<protein>
    <submittedName>
        <fullName evidence="7">BamA/TamA family outer membrane protein</fullName>
    </submittedName>
</protein>
<dbReference type="RefSeq" id="WP_172173608.1">
    <property type="nucleotide sequence ID" value="NZ_CASGIA010000011.1"/>
</dbReference>
<dbReference type="PROSITE" id="PS51257">
    <property type="entry name" value="PROKAR_LIPOPROTEIN"/>
    <property type="match status" value="1"/>
</dbReference>
<dbReference type="PANTHER" id="PTHR12815">
    <property type="entry name" value="SORTING AND ASSEMBLY MACHINERY SAMM50 PROTEIN FAMILY MEMBER"/>
    <property type="match status" value="1"/>
</dbReference>
<evidence type="ECO:0000256" key="2">
    <source>
        <dbReference type="ARBA" id="ARBA00022692"/>
    </source>
</evidence>
<dbReference type="GeneID" id="82156289"/>
<feature type="domain" description="Bacterial surface antigen (D15)" evidence="6">
    <location>
        <begin position="547"/>
        <end position="735"/>
    </location>
</feature>
<accession>A0ABX2AQQ0</accession>
<proteinExistence type="predicted"/>
<dbReference type="Pfam" id="PF01103">
    <property type="entry name" value="Omp85"/>
    <property type="match status" value="1"/>
</dbReference>
<reference evidence="7 8" key="1">
    <citation type="submission" date="2020-05" db="EMBL/GenBank/DDBJ databases">
        <title>Distinct polysaccharide utilization as determinants for interspecies competition between intestinal Prevotella spp.</title>
        <authorList>
            <person name="Galvez E.J.C."/>
            <person name="Iljazovic A."/>
            <person name="Strowig T."/>
        </authorList>
    </citation>
    <scope>NUCLEOTIDE SEQUENCE [LARGE SCALE GENOMIC DNA]</scope>
    <source>
        <strain evidence="7 8">PROD</strain>
    </source>
</reference>
<evidence type="ECO:0000256" key="1">
    <source>
        <dbReference type="ARBA" id="ARBA00004370"/>
    </source>
</evidence>
<evidence type="ECO:0000256" key="3">
    <source>
        <dbReference type="ARBA" id="ARBA00022729"/>
    </source>
</evidence>
<dbReference type="InterPro" id="IPR039910">
    <property type="entry name" value="D15-like"/>
</dbReference>
<evidence type="ECO:0000313" key="8">
    <source>
        <dbReference type="Proteomes" id="UP001193734"/>
    </source>
</evidence>
<evidence type="ECO:0000256" key="4">
    <source>
        <dbReference type="ARBA" id="ARBA00023136"/>
    </source>
</evidence>
<keyword evidence="5" id="KW-0998">Cell outer membrane</keyword>
<evidence type="ECO:0000256" key="5">
    <source>
        <dbReference type="ARBA" id="ARBA00023237"/>
    </source>
</evidence>
<evidence type="ECO:0000313" key="7">
    <source>
        <dbReference type="EMBL" id="NPE12881.1"/>
    </source>
</evidence>
<evidence type="ECO:0000259" key="6">
    <source>
        <dbReference type="Pfam" id="PF01103"/>
    </source>
</evidence>
<comment type="caution">
    <text evidence="7">The sequence shown here is derived from an EMBL/GenBank/DDBJ whole genome shotgun (WGS) entry which is preliminary data.</text>
</comment>
<keyword evidence="8" id="KW-1185">Reference proteome</keyword>
<keyword evidence="2" id="KW-0812">Transmembrane</keyword>
<dbReference type="InterPro" id="IPR000184">
    <property type="entry name" value="Bac_surfAg_D15"/>
</dbReference>
<keyword evidence="3" id="KW-0732">Signal</keyword>
<keyword evidence="4" id="KW-0472">Membrane</keyword>
<dbReference type="EMBL" id="JABKKE010000001">
    <property type="protein sequence ID" value="NPE12881.1"/>
    <property type="molecule type" value="Genomic_DNA"/>
</dbReference>